<feature type="transmembrane region" description="Helical" evidence="6">
    <location>
        <begin position="91"/>
        <end position="112"/>
    </location>
</feature>
<dbReference type="AlphaFoldDB" id="A0A927GR39"/>
<dbReference type="EMBL" id="JACXIZ010000013">
    <property type="protein sequence ID" value="MBD2845043.1"/>
    <property type="molecule type" value="Genomic_DNA"/>
</dbReference>
<dbReference type="PANTHER" id="PTHR43496:SF1">
    <property type="entry name" value="POLYGALACTURONAN_RHAMNOGALACTURONAN TRANSPORT SYSTEM PERMEASE PROTEIN YTEP"/>
    <property type="match status" value="1"/>
</dbReference>
<keyword evidence="2 6" id="KW-0813">Transport</keyword>
<gene>
    <name evidence="8" type="ORF">IDH44_07560</name>
</gene>
<keyword evidence="5 6" id="KW-0472">Membrane</keyword>
<evidence type="ECO:0000256" key="2">
    <source>
        <dbReference type="ARBA" id="ARBA00022448"/>
    </source>
</evidence>
<dbReference type="InterPro" id="IPR000515">
    <property type="entry name" value="MetI-like"/>
</dbReference>
<feature type="transmembrane region" description="Helical" evidence="6">
    <location>
        <begin position="27"/>
        <end position="45"/>
    </location>
</feature>
<dbReference type="PROSITE" id="PS50928">
    <property type="entry name" value="ABC_TM1"/>
    <property type="match status" value="1"/>
</dbReference>
<dbReference type="SUPFAM" id="SSF161098">
    <property type="entry name" value="MetI-like"/>
    <property type="match status" value="1"/>
</dbReference>
<evidence type="ECO:0000256" key="6">
    <source>
        <dbReference type="RuleBase" id="RU363032"/>
    </source>
</evidence>
<organism evidence="8 9">
    <name type="scientific">Paenibacillus sabuli</name>
    <dbReference type="NCBI Taxonomy" id="2772509"/>
    <lineage>
        <taxon>Bacteria</taxon>
        <taxon>Bacillati</taxon>
        <taxon>Bacillota</taxon>
        <taxon>Bacilli</taxon>
        <taxon>Bacillales</taxon>
        <taxon>Paenibacillaceae</taxon>
        <taxon>Paenibacillus</taxon>
    </lineage>
</organism>
<evidence type="ECO:0000313" key="9">
    <source>
        <dbReference type="Proteomes" id="UP000621560"/>
    </source>
</evidence>
<feature type="transmembrane region" description="Helical" evidence="6">
    <location>
        <begin position="124"/>
        <end position="147"/>
    </location>
</feature>
<reference evidence="8" key="1">
    <citation type="submission" date="2020-09" db="EMBL/GenBank/DDBJ databases">
        <title>A novel bacterium of genus Paenibacillus, isolated from South China Sea.</title>
        <authorList>
            <person name="Huang H."/>
            <person name="Mo K."/>
            <person name="Hu Y."/>
        </authorList>
    </citation>
    <scope>NUCLEOTIDE SEQUENCE</scope>
    <source>
        <strain evidence="8">IB182496</strain>
    </source>
</reference>
<evidence type="ECO:0000313" key="8">
    <source>
        <dbReference type="EMBL" id="MBD2845043.1"/>
    </source>
</evidence>
<dbReference type="RefSeq" id="WP_190916364.1">
    <property type="nucleotide sequence ID" value="NZ_JACXIZ010000013.1"/>
</dbReference>
<name>A0A927GR39_9BACL</name>
<accession>A0A927GR39</accession>
<comment type="subcellular location">
    <subcellularLocation>
        <location evidence="6">Cell membrane</location>
        <topology evidence="6">Multi-pass membrane protein</topology>
    </subcellularLocation>
    <subcellularLocation>
        <location evidence="1">Membrane</location>
        <topology evidence="1">Multi-pass membrane protein</topology>
    </subcellularLocation>
</comment>
<evidence type="ECO:0000256" key="1">
    <source>
        <dbReference type="ARBA" id="ARBA00004141"/>
    </source>
</evidence>
<dbReference type="CDD" id="cd06261">
    <property type="entry name" value="TM_PBP2"/>
    <property type="match status" value="1"/>
</dbReference>
<dbReference type="GO" id="GO:0055085">
    <property type="term" value="P:transmembrane transport"/>
    <property type="evidence" value="ECO:0007669"/>
    <property type="project" value="InterPro"/>
</dbReference>
<feature type="domain" description="ABC transmembrane type-1" evidence="7">
    <location>
        <begin position="87"/>
        <end position="302"/>
    </location>
</feature>
<dbReference type="Proteomes" id="UP000621560">
    <property type="component" value="Unassembled WGS sequence"/>
</dbReference>
<sequence>MKARPTSTEQGGRNGSRFLKTLIRDKWLYLMLFPGVFYFLLFKYGPMYGLIIAFQNFQPVLGVSGSEFVGFRHFTRLFTEPMFWTLFRNTLILAVYNIVFFFPAPILLALLLNEVRMKFFKNTVQMLIYIPHFISWPVVVGLCYVLFTINGGIVNEIIIGLGGNELNVLMNESAFRPMIVAQQIWKEVGWGTIIFLAALAGVNVELYESARMDGASRWRQMYHITLPAIRSTIIILFILRLGSFMDSGFEQIFLMVNALNRNVGEVFDTYVYSVGLIGGQFSYSTAVGLFKSIIGLLLVVAANRLAKLWDEEGVY</sequence>
<keyword evidence="9" id="KW-1185">Reference proteome</keyword>
<evidence type="ECO:0000256" key="3">
    <source>
        <dbReference type="ARBA" id="ARBA00022692"/>
    </source>
</evidence>
<feature type="transmembrane region" description="Helical" evidence="6">
    <location>
        <begin position="188"/>
        <end position="207"/>
    </location>
</feature>
<proteinExistence type="inferred from homology"/>
<dbReference type="PANTHER" id="PTHR43496">
    <property type="entry name" value="PROTEIN LPLB"/>
    <property type="match status" value="1"/>
</dbReference>
<feature type="transmembrane region" description="Helical" evidence="6">
    <location>
        <begin position="281"/>
        <end position="302"/>
    </location>
</feature>
<dbReference type="Gene3D" id="1.10.3720.10">
    <property type="entry name" value="MetI-like"/>
    <property type="match status" value="1"/>
</dbReference>
<keyword evidence="4 6" id="KW-1133">Transmembrane helix</keyword>
<feature type="transmembrane region" description="Helical" evidence="6">
    <location>
        <begin position="228"/>
        <end position="245"/>
    </location>
</feature>
<protein>
    <submittedName>
        <fullName evidence="8">Sugar ABC transporter permease</fullName>
    </submittedName>
</protein>
<evidence type="ECO:0000256" key="4">
    <source>
        <dbReference type="ARBA" id="ARBA00022989"/>
    </source>
</evidence>
<comment type="similarity">
    <text evidence="6">Belongs to the binding-protein-dependent transport system permease family.</text>
</comment>
<evidence type="ECO:0000256" key="5">
    <source>
        <dbReference type="ARBA" id="ARBA00023136"/>
    </source>
</evidence>
<dbReference type="InterPro" id="IPR035906">
    <property type="entry name" value="MetI-like_sf"/>
</dbReference>
<dbReference type="GO" id="GO:0005886">
    <property type="term" value="C:plasma membrane"/>
    <property type="evidence" value="ECO:0007669"/>
    <property type="project" value="UniProtKB-SubCell"/>
</dbReference>
<evidence type="ECO:0000259" key="7">
    <source>
        <dbReference type="PROSITE" id="PS50928"/>
    </source>
</evidence>
<dbReference type="Pfam" id="PF00528">
    <property type="entry name" value="BPD_transp_1"/>
    <property type="match status" value="1"/>
</dbReference>
<comment type="caution">
    <text evidence="8">The sequence shown here is derived from an EMBL/GenBank/DDBJ whole genome shotgun (WGS) entry which is preliminary data.</text>
</comment>
<keyword evidence="3 6" id="KW-0812">Transmembrane</keyword>